<evidence type="ECO:0000256" key="3">
    <source>
        <dbReference type="ARBA" id="ARBA00004613"/>
    </source>
</evidence>
<dbReference type="PANTHER" id="PTHR13062">
    <property type="entry name" value="COLLAGENASE"/>
    <property type="match status" value="1"/>
</dbReference>
<dbReference type="PRINTS" id="PR00931">
    <property type="entry name" value="MICOLLPTASE"/>
</dbReference>
<keyword evidence="6" id="KW-0645">Protease</keyword>
<keyword evidence="5" id="KW-0964">Secreted</keyword>
<dbReference type="Proteomes" id="UP000270343">
    <property type="component" value="Unassembled WGS sequence"/>
</dbReference>
<accession>A0A3B0AMX8</accession>
<dbReference type="Gene3D" id="1.10.390.20">
    <property type="match status" value="1"/>
</dbReference>
<keyword evidence="8" id="KW-0732">Signal</keyword>
<sequence length="837" mass="91082">MTWRGHPLPHLSPTGRQLKPGPRHVLIPPTHRSTSVYRSRTPRRSLRAALLTASIATALCATTAAQPGFAATPPPAAPAAAPAPAVHRDTPTPNPFDEVTRLAEAPKPAAQSPSAPGGLTDGRVPGPPRTDRPTDKSTDGKGKKDGKGKAVSPAPHATLGSTAVPCTLDGITRLSPEQFADFLADQAVTADGCLRTILWTWDQRLAPVMSREHVQAVSRRIEGLAAAHDGKNGSHLLEMFTYLHAVAYHDFSRTEIDITDAPTVEAMRRAVNAFGGAARTFDVTRSNAESLREALYAASAPGLRQHQLSLMKRVLATMDAAHPATAKDASWAGAALATLSLSYLGVYPGNHDSAFQTAVAADPAYRAALKAFADYTHLKGTPNAWVVRDAVGEYGRLGQVDALKSEITAGLGGVLSTVVRNFGEGSEPWGKVVTWLNELGACKQYGVCKADIEARLFPQTYTYDKGGISVRTALPRATVDKLYYASKQVKAQFHRVLGTEEPLAGDTNVTLNIVLYASRADYEIYHPLLTGMGTNNGGVYIEKGATFYTYERRVPQDSTLTLEELFRHEYTHYLNGRWAVPGSFGEGPWYQGDRTTAMDEGTAEFFDGSTRDDGIKVRKSLVQGIINDTAGGKPRMTVDQFLHAEYDRDGFRFYNYAGTFFEYLWNEHPSLLKEMYGYLRADDVAGFDAWRNRLGRDGNLQRAYDTFLDQQIAKVADLYVPETAFTPVDRLDAGHPATVRASFNATTGMQPDCRAAGSPDRPRFVCTGRITANLSDPGNSDLVFKDMSETVDYFILDRAKKGTNNFADMNCDFGKVDLWSDRPAGTADFSCEGPLRG</sequence>
<feature type="compositionally biased region" description="Basic and acidic residues" evidence="14">
    <location>
        <begin position="129"/>
        <end position="148"/>
    </location>
</feature>
<gene>
    <name evidence="16" type="ORF">D7231_31615</name>
</gene>
<keyword evidence="17" id="KW-1185">Reference proteome</keyword>
<dbReference type="OrthoDB" id="9802683at2"/>
<evidence type="ECO:0000256" key="12">
    <source>
        <dbReference type="ARBA" id="ARBA00023145"/>
    </source>
</evidence>
<dbReference type="EC" id="3.4.24.3" evidence="4"/>
<dbReference type="Gene3D" id="3.40.30.160">
    <property type="entry name" value="Collagenase ColT, N-terminal domain"/>
    <property type="match status" value="1"/>
</dbReference>
<reference evidence="16 17" key="1">
    <citation type="journal article" date="2015" name="Antonie Van Leeuwenhoek">
        <title>Streptomyces klenkii sp. nov., isolated from deep marine sediment.</title>
        <authorList>
            <person name="Veyisoglu A."/>
            <person name="Sahin N."/>
        </authorList>
    </citation>
    <scope>NUCLEOTIDE SEQUENCE [LARGE SCALE GENOMIC DNA]</scope>
    <source>
        <strain evidence="16 17">KCTC 29202</strain>
    </source>
</reference>
<evidence type="ECO:0000256" key="9">
    <source>
        <dbReference type="ARBA" id="ARBA00022801"/>
    </source>
</evidence>
<proteinExistence type="predicted"/>
<evidence type="ECO:0000256" key="1">
    <source>
        <dbReference type="ARBA" id="ARBA00000424"/>
    </source>
</evidence>
<evidence type="ECO:0000313" key="16">
    <source>
        <dbReference type="EMBL" id="RKN61962.1"/>
    </source>
</evidence>
<dbReference type="InterPro" id="IPR013661">
    <property type="entry name" value="Peptidase_M9_N_dom"/>
</dbReference>
<feature type="compositionally biased region" description="Low complexity" evidence="14">
    <location>
        <begin position="103"/>
        <end position="116"/>
    </location>
</feature>
<dbReference type="GO" id="GO:0006508">
    <property type="term" value="P:proteolysis"/>
    <property type="evidence" value="ECO:0007669"/>
    <property type="project" value="UniProtKB-KW"/>
</dbReference>
<evidence type="ECO:0000313" key="17">
    <source>
        <dbReference type="Proteomes" id="UP000270343"/>
    </source>
</evidence>
<dbReference type="GO" id="GO:0008270">
    <property type="term" value="F:zinc ion binding"/>
    <property type="evidence" value="ECO:0007669"/>
    <property type="project" value="InterPro"/>
</dbReference>
<comment type="cofactor">
    <cofactor evidence="2">
        <name>Zn(2+)</name>
        <dbReference type="ChEBI" id="CHEBI:29105"/>
    </cofactor>
</comment>
<keyword evidence="11" id="KW-0482">Metalloprotease</keyword>
<protein>
    <recommendedName>
        <fullName evidence="4">microbial collagenase</fullName>
        <ecNumber evidence="4">3.4.24.3</ecNumber>
    </recommendedName>
</protein>
<evidence type="ECO:0000256" key="7">
    <source>
        <dbReference type="ARBA" id="ARBA00022723"/>
    </source>
</evidence>
<evidence type="ECO:0000256" key="10">
    <source>
        <dbReference type="ARBA" id="ARBA00022833"/>
    </source>
</evidence>
<dbReference type="GO" id="GO:0005576">
    <property type="term" value="C:extracellular region"/>
    <property type="evidence" value="ECO:0007669"/>
    <property type="project" value="UniProtKB-SubCell"/>
</dbReference>
<organism evidence="16 17">
    <name type="scientific">Streptomyces klenkii</name>
    <dbReference type="NCBI Taxonomy" id="1420899"/>
    <lineage>
        <taxon>Bacteria</taxon>
        <taxon>Bacillati</taxon>
        <taxon>Actinomycetota</taxon>
        <taxon>Actinomycetes</taxon>
        <taxon>Kitasatosporales</taxon>
        <taxon>Streptomycetaceae</taxon>
        <taxon>Streptomyces</taxon>
    </lineage>
</organism>
<feature type="region of interest" description="Disordered" evidence="14">
    <location>
        <begin position="71"/>
        <end position="163"/>
    </location>
</feature>
<dbReference type="InterPro" id="IPR002169">
    <property type="entry name" value="Peptidase_M9A/M9B"/>
</dbReference>
<keyword evidence="9" id="KW-0378">Hydrolase</keyword>
<feature type="active site" evidence="13">
    <location>
        <position position="569"/>
    </location>
</feature>
<dbReference type="Pfam" id="PF01752">
    <property type="entry name" value="Peptidase_M9"/>
    <property type="match status" value="1"/>
</dbReference>
<feature type="region of interest" description="Disordered" evidence="14">
    <location>
        <begin position="1"/>
        <end position="42"/>
    </location>
</feature>
<keyword evidence="7" id="KW-0479">Metal-binding</keyword>
<dbReference type="Pfam" id="PF08453">
    <property type="entry name" value="Peptidase_M9_N"/>
    <property type="match status" value="1"/>
</dbReference>
<comment type="caution">
    <text evidence="16">The sequence shown here is derived from an EMBL/GenBank/DDBJ whole genome shotgun (WGS) entry which is preliminary data.</text>
</comment>
<evidence type="ECO:0000256" key="5">
    <source>
        <dbReference type="ARBA" id="ARBA00022525"/>
    </source>
</evidence>
<dbReference type="GO" id="GO:0004222">
    <property type="term" value="F:metalloendopeptidase activity"/>
    <property type="evidence" value="ECO:0007669"/>
    <property type="project" value="InterPro"/>
</dbReference>
<comment type="catalytic activity">
    <reaction evidence="1">
        <text>Digestion of native collagen in the triple helical region at Xaa-|-Gly bonds. With synthetic peptides, a preference is shown for Gly at P3 and P1', Pro and Ala at P2 and P2', and hydroxyproline, Ala or Arg at P3'.</text>
        <dbReference type="EC" id="3.4.24.3"/>
    </reaction>
</comment>
<evidence type="ECO:0000256" key="13">
    <source>
        <dbReference type="PIRSR" id="PIRSR602169-1"/>
    </source>
</evidence>
<evidence type="ECO:0000256" key="11">
    <source>
        <dbReference type="ARBA" id="ARBA00023049"/>
    </source>
</evidence>
<evidence type="ECO:0000256" key="4">
    <source>
        <dbReference type="ARBA" id="ARBA00012653"/>
    </source>
</evidence>
<name>A0A3B0AMX8_9ACTN</name>
<evidence type="ECO:0000256" key="8">
    <source>
        <dbReference type="ARBA" id="ARBA00022729"/>
    </source>
</evidence>
<evidence type="ECO:0000256" key="2">
    <source>
        <dbReference type="ARBA" id="ARBA00001947"/>
    </source>
</evidence>
<keyword evidence="12" id="KW-0865">Zymogen</keyword>
<evidence type="ECO:0000256" key="6">
    <source>
        <dbReference type="ARBA" id="ARBA00022670"/>
    </source>
</evidence>
<comment type="subcellular location">
    <subcellularLocation>
        <location evidence="3">Secreted</location>
    </subcellularLocation>
</comment>
<evidence type="ECO:0000259" key="15">
    <source>
        <dbReference type="Pfam" id="PF08453"/>
    </source>
</evidence>
<evidence type="ECO:0000256" key="14">
    <source>
        <dbReference type="SAM" id="MobiDB-lite"/>
    </source>
</evidence>
<dbReference type="EMBL" id="RBAM01000023">
    <property type="protein sequence ID" value="RKN61962.1"/>
    <property type="molecule type" value="Genomic_DNA"/>
</dbReference>
<dbReference type="AlphaFoldDB" id="A0A3B0AMX8"/>
<feature type="domain" description="Peptidase M9 collagenase N-terminal" evidence="15">
    <location>
        <begin position="192"/>
        <end position="329"/>
    </location>
</feature>
<keyword evidence="10" id="KW-0862">Zinc</keyword>
<dbReference type="PANTHER" id="PTHR13062:SF9">
    <property type="entry name" value="MICROBIAL COLLAGENASE"/>
    <property type="match status" value="1"/>
</dbReference>